<keyword evidence="4" id="KW-1185">Reference proteome</keyword>
<dbReference type="PANTHER" id="PTHR12157:SF18">
    <property type="entry name" value="REGULATING SYNAPTIC MEMBRANE EXOCYTOSIS PROTEIN 1"/>
    <property type="match status" value="1"/>
</dbReference>
<dbReference type="PROSITE" id="PS50106">
    <property type="entry name" value="PDZ"/>
    <property type="match status" value="1"/>
</dbReference>
<dbReference type="CDD" id="cd06714">
    <property type="entry name" value="PDZ_RIM-like"/>
    <property type="match status" value="1"/>
</dbReference>
<dbReference type="GO" id="GO:0031267">
    <property type="term" value="F:small GTPase binding"/>
    <property type="evidence" value="ECO:0007669"/>
    <property type="project" value="InterPro"/>
</dbReference>
<dbReference type="GO" id="GO:0044325">
    <property type="term" value="F:transmembrane transporter binding"/>
    <property type="evidence" value="ECO:0007669"/>
    <property type="project" value="TreeGrafter"/>
</dbReference>
<evidence type="ECO:0000259" key="2">
    <source>
        <dbReference type="PROSITE" id="PS50106"/>
    </source>
</evidence>
<gene>
    <name evidence="3" type="ORF">QTO34_001376</name>
</gene>
<organism evidence="3 4">
    <name type="scientific">Cnephaeus nilssonii</name>
    <name type="common">Northern bat</name>
    <name type="synonym">Eptesicus nilssonii</name>
    <dbReference type="NCBI Taxonomy" id="3371016"/>
    <lineage>
        <taxon>Eukaryota</taxon>
        <taxon>Metazoa</taxon>
        <taxon>Chordata</taxon>
        <taxon>Craniata</taxon>
        <taxon>Vertebrata</taxon>
        <taxon>Euteleostomi</taxon>
        <taxon>Mammalia</taxon>
        <taxon>Eutheria</taxon>
        <taxon>Laurasiatheria</taxon>
        <taxon>Chiroptera</taxon>
        <taxon>Yangochiroptera</taxon>
        <taxon>Vespertilionidae</taxon>
        <taxon>Cnephaeus</taxon>
    </lineage>
</organism>
<reference evidence="3" key="1">
    <citation type="submission" date="2023-06" db="EMBL/GenBank/DDBJ databases">
        <title>Reference genome for the Northern bat (Eptesicus nilssonii), a most northern bat species.</title>
        <authorList>
            <person name="Laine V.N."/>
            <person name="Pulliainen A.T."/>
            <person name="Lilley T.M."/>
        </authorList>
    </citation>
    <scope>NUCLEOTIDE SEQUENCE</scope>
    <source>
        <strain evidence="3">BLF_Eptnil</strain>
        <tissue evidence="3">Kidney</tissue>
    </source>
</reference>
<accession>A0AA40HVK3</accession>
<sequence>MRPSCEAMQAAVGPWAFFWMFWVSLTQLQFVRKKTPGLPEQNGKGAPKSERKRVPKTSVPPGEGASDERERKERRESRRLEKGRSQDYSDLPGKREDGPAAAAEKPRGEEYQTRYRSDPNLARYPVKAPPEEQQMRMHARVSRARHERRHSDVALPHTEAGAAAPESPAGQRAPAAPRPGPPDSPRTYAAERTAEARAPGAQPLPNPSPPAPRHGPAPAPAPEPRAPEPLRKQSRLDPSSAVLVRKAKREKAETMLRNDSLSSDQSESVRPSPPKPHRPKRGGKKRQMSVSSSEEEGVSTPEYTSCEDVELESESVSEKGLEEWLLLDHVSTGVIPAVRGLAVHRCTRPSESLLRGGGFRKALCRSRQPASSPLWLLIAGSWPAVRRCTRPSESLRRSHGTDAELRRHWRHELSVLLAQSATPATLSPAPCTSCWPNRGRSGVMPDKVLDAELLGPLKACQGRDLDYYWLDPATWHSRETSPISSHPVTWQPSKEGDRLIGRVILNKRTTMPKESGALLGLKVVGGKMTDLGRLGAFITKVKKGSLADVVGHLRAGDEVLEWNGKPLPGATNEEVYNIILESKSEPQVEIIVSRPIGAPVCPQPRSCCRCSHTLKALAPLTPAATGASSGCKRGWRYQCEQQLLPQSPLRIKGRWRSPQGRSGLAVADCTH</sequence>
<dbReference type="GO" id="GO:0042734">
    <property type="term" value="C:presynaptic membrane"/>
    <property type="evidence" value="ECO:0007669"/>
    <property type="project" value="TreeGrafter"/>
</dbReference>
<feature type="compositionally biased region" description="Low complexity" evidence="1">
    <location>
        <begin position="186"/>
        <end position="201"/>
    </location>
</feature>
<feature type="compositionally biased region" description="Pro residues" evidence="1">
    <location>
        <begin position="202"/>
        <end position="224"/>
    </location>
</feature>
<comment type="caution">
    <text evidence="3">The sequence shown here is derived from an EMBL/GenBank/DDBJ whole genome shotgun (WGS) entry which is preliminary data.</text>
</comment>
<evidence type="ECO:0000256" key="1">
    <source>
        <dbReference type="SAM" id="MobiDB-lite"/>
    </source>
</evidence>
<dbReference type="Gene3D" id="2.30.42.10">
    <property type="match status" value="1"/>
</dbReference>
<dbReference type="PANTHER" id="PTHR12157">
    <property type="entry name" value="REGULATING SYNAPTIC MEMBRANE EXOCYTOSIS PROTEIN"/>
    <property type="match status" value="1"/>
</dbReference>
<dbReference type="GO" id="GO:2000300">
    <property type="term" value="P:regulation of synaptic vesicle exocytosis"/>
    <property type="evidence" value="ECO:0007669"/>
    <property type="project" value="TreeGrafter"/>
</dbReference>
<dbReference type="Pfam" id="PF00595">
    <property type="entry name" value="PDZ"/>
    <property type="match status" value="1"/>
</dbReference>
<proteinExistence type="predicted"/>
<dbReference type="Proteomes" id="UP001177744">
    <property type="component" value="Unassembled WGS sequence"/>
</dbReference>
<feature type="compositionally biased region" description="Basic and acidic residues" evidence="1">
    <location>
        <begin position="66"/>
        <end position="117"/>
    </location>
</feature>
<dbReference type="GO" id="GO:0048791">
    <property type="term" value="P:calcium ion-regulated exocytosis of neurotransmitter"/>
    <property type="evidence" value="ECO:0007669"/>
    <property type="project" value="TreeGrafter"/>
</dbReference>
<dbReference type="InterPro" id="IPR001478">
    <property type="entry name" value="PDZ"/>
</dbReference>
<dbReference type="InterPro" id="IPR036034">
    <property type="entry name" value="PDZ_sf"/>
</dbReference>
<protein>
    <recommendedName>
        <fullName evidence="2">PDZ domain-containing protein</fullName>
    </recommendedName>
</protein>
<feature type="compositionally biased region" description="Polar residues" evidence="1">
    <location>
        <begin position="257"/>
        <end position="269"/>
    </location>
</feature>
<feature type="domain" description="PDZ" evidence="2">
    <location>
        <begin position="508"/>
        <end position="594"/>
    </location>
</feature>
<feature type="compositionally biased region" description="Basic residues" evidence="1">
    <location>
        <begin position="275"/>
        <end position="287"/>
    </location>
</feature>
<evidence type="ECO:0000313" key="3">
    <source>
        <dbReference type="EMBL" id="KAK1338261.1"/>
    </source>
</evidence>
<evidence type="ECO:0000313" key="4">
    <source>
        <dbReference type="Proteomes" id="UP001177744"/>
    </source>
</evidence>
<dbReference type="GO" id="GO:0050806">
    <property type="term" value="P:positive regulation of synaptic transmission"/>
    <property type="evidence" value="ECO:0007669"/>
    <property type="project" value="TreeGrafter"/>
</dbReference>
<name>A0AA40HVK3_CNENI</name>
<feature type="compositionally biased region" description="Basic residues" evidence="1">
    <location>
        <begin position="137"/>
        <end position="148"/>
    </location>
</feature>
<dbReference type="GO" id="GO:0042391">
    <property type="term" value="P:regulation of membrane potential"/>
    <property type="evidence" value="ECO:0007669"/>
    <property type="project" value="TreeGrafter"/>
</dbReference>
<dbReference type="SUPFAM" id="SSF50156">
    <property type="entry name" value="PDZ domain-like"/>
    <property type="match status" value="1"/>
</dbReference>
<feature type="compositionally biased region" description="Basic and acidic residues" evidence="1">
    <location>
        <begin position="225"/>
        <end position="235"/>
    </location>
</feature>
<dbReference type="FunFam" id="2.30.42.10:FF:000003">
    <property type="entry name" value="Regulating synaptic membrane exocytosis protein 1, putative"/>
    <property type="match status" value="1"/>
</dbReference>
<dbReference type="AlphaFoldDB" id="A0AA40HVK3"/>
<dbReference type="InterPro" id="IPR039032">
    <property type="entry name" value="Rim-like"/>
</dbReference>
<dbReference type="GO" id="GO:0048788">
    <property type="term" value="C:cytoskeleton of presynaptic active zone"/>
    <property type="evidence" value="ECO:0007669"/>
    <property type="project" value="TreeGrafter"/>
</dbReference>
<dbReference type="GO" id="GO:0048167">
    <property type="term" value="P:regulation of synaptic plasticity"/>
    <property type="evidence" value="ECO:0007669"/>
    <property type="project" value="TreeGrafter"/>
</dbReference>
<feature type="region of interest" description="Disordered" evidence="1">
    <location>
        <begin position="36"/>
        <end position="311"/>
    </location>
</feature>
<feature type="compositionally biased region" description="Low complexity" evidence="1">
    <location>
        <begin position="159"/>
        <end position="175"/>
    </location>
</feature>
<dbReference type="EMBL" id="JAULJE010000010">
    <property type="protein sequence ID" value="KAK1338261.1"/>
    <property type="molecule type" value="Genomic_DNA"/>
</dbReference>
<dbReference type="SMART" id="SM00228">
    <property type="entry name" value="PDZ"/>
    <property type="match status" value="1"/>
</dbReference>